<name>A0AC34G874_9BILA</name>
<dbReference type="WBParaSite" id="ES5_v2.g25928.t1">
    <property type="protein sequence ID" value="ES5_v2.g25928.t1"/>
    <property type="gene ID" value="ES5_v2.g25928"/>
</dbReference>
<organism evidence="1 2">
    <name type="scientific">Panagrolaimus sp. ES5</name>
    <dbReference type="NCBI Taxonomy" id="591445"/>
    <lineage>
        <taxon>Eukaryota</taxon>
        <taxon>Metazoa</taxon>
        <taxon>Ecdysozoa</taxon>
        <taxon>Nematoda</taxon>
        <taxon>Chromadorea</taxon>
        <taxon>Rhabditida</taxon>
        <taxon>Tylenchina</taxon>
        <taxon>Panagrolaimomorpha</taxon>
        <taxon>Panagrolaimoidea</taxon>
        <taxon>Panagrolaimidae</taxon>
        <taxon>Panagrolaimus</taxon>
    </lineage>
</organism>
<evidence type="ECO:0000313" key="2">
    <source>
        <dbReference type="WBParaSite" id="ES5_v2.g25928.t1"/>
    </source>
</evidence>
<sequence length="160" mass="18248">MISEVAVKNEKDLKDLFLNCCNTLTLSNPEIKMECLECIYTAIGDIAENNISNINIQTIIDSNLYDILDNLYLMDDDEKVQAKAKEVLEKLKSFLSSDNVPEELDKTDEVIISKDIHPGSEYDGDHESLPEKESLPRLTNDNEYTSDQDYEADFKILHLL</sequence>
<evidence type="ECO:0000313" key="1">
    <source>
        <dbReference type="Proteomes" id="UP000887579"/>
    </source>
</evidence>
<dbReference type="Proteomes" id="UP000887579">
    <property type="component" value="Unplaced"/>
</dbReference>
<reference evidence="2" key="1">
    <citation type="submission" date="2022-11" db="UniProtKB">
        <authorList>
            <consortium name="WormBaseParasite"/>
        </authorList>
    </citation>
    <scope>IDENTIFICATION</scope>
</reference>
<protein>
    <submittedName>
        <fullName evidence="2">Uncharacterized protein</fullName>
    </submittedName>
</protein>
<accession>A0AC34G874</accession>
<proteinExistence type="predicted"/>